<evidence type="ECO:0000313" key="10">
    <source>
        <dbReference type="Proteomes" id="UP000592181"/>
    </source>
</evidence>
<keyword evidence="3 5" id="KW-0697">Rotamase</keyword>
<feature type="compositionally biased region" description="Polar residues" evidence="7">
    <location>
        <begin position="14"/>
        <end position="31"/>
    </location>
</feature>
<dbReference type="GO" id="GO:0003755">
    <property type="term" value="F:peptidyl-prolyl cis-trans isomerase activity"/>
    <property type="evidence" value="ECO:0007669"/>
    <property type="project" value="UniProtKB-UniRule"/>
</dbReference>
<dbReference type="Pfam" id="PF00254">
    <property type="entry name" value="FKBP_C"/>
    <property type="match status" value="2"/>
</dbReference>
<reference evidence="9 10" key="1">
    <citation type="submission" date="2020-07" db="EMBL/GenBank/DDBJ databases">
        <title>Sequencing the genomes of 1000 actinobacteria strains.</title>
        <authorList>
            <person name="Klenk H.-P."/>
        </authorList>
    </citation>
    <scope>NUCLEOTIDE SEQUENCE [LARGE SCALE GENOMIC DNA]</scope>
    <source>
        <strain evidence="9 10">DSM 24723</strain>
    </source>
</reference>
<dbReference type="SUPFAM" id="SSF54534">
    <property type="entry name" value="FKBP-like"/>
    <property type="match status" value="2"/>
</dbReference>
<sequence length="300" mass="31661">MSASALVLAACGSDSDSPVDQIEVTSGSQEKAPTISIEETPLTTTETESKVLTEGDGAELADDDIVQVDLAMFNAKDGKAIENSETYTAEPTMLDLSNQEMLPGLSKAIRGTTVGSEGVAIIPPKDLFGEEGMSDLGISGTDNVVLVFDVRRVIPAKAEGEKVAPDSDLPKVTWKEDGPASFDIPDEEAPDELVVEPLIKGEGDKVESGQTVYVTYTGALWRNGEVFDSTQQEGRGPFTFEVGAEQVITAWDEGLEGQTVGSRVLLVVPPEDGYGEEGSPDGSIKGDDTLVFVVDILDAS</sequence>
<proteinExistence type="inferred from homology"/>
<accession>A0A852X6S0</accession>
<evidence type="ECO:0000256" key="6">
    <source>
        <dbReference type="RuleBase" id="RU003915"/>
    </source>
</evidence>
<comment type="catalytic activity">
    <reaction evidence="1 5 6">
        <text>[protein]-peptidylproline (omega=180) = [protein]-peptidylproline (omega=0)</text>
        <dbReference type="Rhea" id="RHEA:16237"/>
        <dbReference type="Rhea" id="RHEA-COMP:10747"/>
        <dbReference type="Rhea" id="RHEA-COMP:10748"/>
        <dbReference type="ChEBI" id="CHEBI:83833"/>
        <dbReference type="ChEBI" id="CHEBI:83834"/>
        <dbReference type="EC" id="5.2.1.8"/>
    </reaction>
</comment>
<name>A0A852X6S0_9MICO</name>
<comment type="similarity">
    <text evidence="2 6">Belongs to the FKBP-type PPIase family.</text>
</comment>
<evidence type="ECO:0000256" key="3">
    <source>
        <dbReference type="ARBA" id="ARBA00023110"/>
    </source>
</evidence>
<keyword evidence="10" id="KW-1185">Reference proteome</keyword>
<gene>
    <name evidence="9" type="ORF">BJY28_002596</name>
</gene>
<comment type="caution">
    <text evidence="9">The sequence shown here is derived from an EMBL/GenBank/DDBJ whole genome shotgun (WGS) entry which is preliminary data.</text>
</comment>
<evidence type="ECO:0000259" key="8">
    <source>
        <dbReference type="PROSITE" id="PS50059"/>
    </source>
</evidence>
<evidence type="ECO:0000256" key="4">
    <source>
        <dbReference type="ARBA" id="ARBA00023235"/>
    </source>
</evidence>
<feature type="domain" description="PPIase FKBP-type" evidence="8">
    <location>
        <begin position="209"/>
        <end position="300"/>
    </location>
</feature>
<evidence type="ECO:0000313" key="9">
    <source>
        <dbReference type="EMBL" id="NYG38127.1"/>
    </source>
</evidence>
<feature type="domain" description="PPIase FKBP-type" evidence="8">
    <location>
        <begin position="63"/>
        <end position="156"/>
    </location>
</feature>
<dbReference type="Proteomes" id="UP000592181">
    <property type="component" value="Unassembled WGS sequence"/>
</dbReference>
<feature type="compositionally biased region" description="Low complexity" evidence="7">
    <location>
        <begin position="33"/>
        <end position="46"/>
    </location>
</feature>
<protein>
    <recommendedName>
        <fullName evidence="6">Peptidyl-prolyl cis-trans isomerase</fullName>
        <ecNumber evidence="6">5.2.1.8</ecNumber>
    </recommendedName>
</protein>
<dbReference type="EMBL" id="JACBZX010000001">
    <property type="protein sequence ID" value="NYG38127.1"/>
    <property type="molecule type" value="Genomic_DNA"/>
</dbReference>
<dbReference type="RefSeq" id="WP_179463370.1">
    <property type="nucleotide sequence ID" value="NZ_JACBZX010000001.1"/>
</dbReference>
<dbReference type="EC" id="5.2.1.8" evidence="6"/>
<dbReference type="InterPro" id="IPR001179">
    <property type="entry name" value="PPIase_FKBP_dom"/>
</dbReference>
<dbReference type="PANTHER" id="PTHR43811">
    <property type="entry name" value="FKBP-TYPE PEPTIDYL-PROLYL CIS-TRANS ISOMERASE FKPA"/>
    <property type="match status" value="1"/>
</dbReference>
<dbReference type="PROSITE" id="PS50059">
    <property type="entry name" value="FKBP_PPIASE"/>
    <property type="match status" value="2"/>
</dbReference>
<dbReference type="Gene3D" id="3.10.50.40">
    <property type="match status" value="2"/>
</dbReference>
<evidence type="ECO:0000256" key="1">
    <source>
        <dbReference type="ARBA" id="ARBA00000971"/>
    </source>
</evidence>
<dbReference type="AlphaFoldDB" id="A0A852X6S0"/>
<evidence type="ECO:0000256" key="2">
    <source>
        <dbReference type="ARBA" id="ARBA00006577"/>
    </source>
</evidence>
<dbReference type="InterPro" id="IPR046357">
    <property type="entry name" value="PPIase_dom_sf"/>
</dbReference>
<keyword evidence="4 5" id="KW-0413">Isomerase</keyword>
<organism evidence="9 10">
    <name type="scientific">Janibacter alkaliphilus</name>
    <dbReference type="NCBI Taxonomy" id="1069963"/>
    <lineage>
        <taxon>Bacteria</taxon>
        <taxon>Bacillati</taxon>
        <taxon>Actinomycetota</taxon>
        <taxon>Actinomycetes</taxon>
        <taxon>Micrococcales</taxon>
        <taxon>Intrasporangiaceae</taxon>
        <taxon>Janibacter</taxon>
    </lineage>
</organism>
<dbReference type="PANTHER" id="PTHR43811:SF19">
    <property type="entry name" value="39 KDA FK506-BINDING NUCLEAR PROTEIN"/>
    <property type="match status" value="1"/>
</dbReference>
<evidence type="ECO:0000256" key="7">
    <source>
        <dbReference type="SAM" id="MobiDB-lite"/>
    </source>
</evidence>
<feature type="region of interest" description="Disordered" evidence="7">
    <location>
        <begin position="12"/>
        <end position="49"/>
    </location>
</feature>
<evidence type="ECO:0000256" key="5">
    <source>
        <dbReference type="PROSITE-ProRule" id="PRU00277"/>
    </source>
</evidence>